<feature type="chain" id="PRO_5003336240" description="Beta-glucosidase 11" evidence="5">
    <location>
        <begin position="23"/>
        <end position="1019"/>
    </location>
</feature>
<dbReference type="PANTHER" id="PTHR10353:SF29">
    <property type="entry name" value="BETA-GLUCOSIDASE 11"/>
    <property type="match status" value="1"/>
</dbReference>
<evidence type="ECO:0000256" key="5">
    <source>
        <dbReference type="SAM" id="SignalP"/>
    </source>
</evidence>
<dbReference type="PaxDb" id="29760-VIT_07s0005g00410.t01"/>
<keyword evidence="4" id="KW-0325">Glycoprotein</keyword>
<name>F6HZ47_VITVI</name>
<evidence type="ECO:0000313" key="6">
    <source>
        <dbReference type="EMBL" id="CCB59962.1"/>
    </source>
</evidence>
<dbReference type="InterPro" id="IPR017853">
    <property type="entry name" value="GH"/>
</dbReference>
<keyword evidence="2 5" id="KW-0732">Signal</keyword>
<dbReference type="Proteomes" id="UP000009183">
    <property type="component" value="Chromosome 7"/>
</dbReference>
<sequence>MEGSRLSFSLCLVLNLSVTAFSSLEFSRYDFPTDFIFGAGTSAYQVEGAAFQDGRTPSTWDTFAHAGHAHGATGDIACDEYHKYKEDVKLMVETGLDAYRFSISWSRLIPNGRGAVNPKGLEYYNNLINELIKHGIEPHVTLFHIDLPQVLEDEYEGWLSRRIVKDFTEFADVCFREFGDRVLHWTTLNEGNIFVLAGYDMGFIPPQRCSPPFGLTFCAKGNSSSEPYIAGHHLLLAHASAARLYKKKYQDKQHGFIGINIFAYWFAPLTNTTEDIIATQRAKDFYLGWFLDPLVSGDYPEIVKKNAGARIPAFTKNECKQVKGSFDFIGINHYLVVHIKDNPEKLKTDQRNFAADVGVDMIYALGPSGQFPVMPWGLQGVLEYFKQVYGNPPIYIHENGQQMKRNTTLNDTARVEYIQAYMGGLLDAIRNGSNARGYFIWSFLDVLEVTDGYKSSYGLYYVDLDDPDLKRYPKLSAHWYSGFLKGKNITPDEANDITKNKMALSNARPIQLSFSLFLLLNLATTAFSALKFSRNDFPDDFIFGAGTSAYQVEGAANQDGRSPSTWDAFVHAGGTHGASGDIACDQYHKYKEDVKLMVETGLDAYRFSISWSRLIPNGRGPVNPKGLAYYNNLINELISHGIQPHVTLFHVDLPQVLEDEYEGWLSRRIVKDFTEFADVCFREYGDRVSHWTTLNEGNVFALAGYDSGILPPQRCSPPFGHRSCTKGNSSFEPYIAGHHLLLAHASAARLYKKKYQAKQHGFIGINVFAYWFAPLTNTTEDITATQRAKDFYLGWFLDPLVFGDYPETVKKNAGTRIPAFTTPESKQVKGSFDFIAINHYFATYIKDNPEKLKIDQRDFALDVGTDMIFKPQNDVPVGEFPLTTWGLQGVLEYLKQVYGNPPIYIHENGMQTQRNTSLNDTSRVKYMEAYIEVVLDAIRNGSNTRGYFTWSFLDVLELIDGYGSCFGLYYVDLDDPDLRRYPKLSAHWYSSFLKRRNMSSDADIGIEKNKTPLSNVQSF</sequence>
<dbReference type="SMR" id="F6HZ47"/>
<keyword evidence="7" id="KW-1185">Reference proteome</keyword>
<dbReference type="eggNOG" id="KOG0626">
    <property type="taxonomic scope" value="Eukaryota"/>
</dbReference>
<proteinExistence type="inferred from homology"/>
<dbReference type="GO" id="GO:0005975">
    <property type="term" value="P:carbohydrate metabolic process"/>
    <property type="evidence" value="ECO:0007669"/>
    <property type="project" value="InterPro"/>
</dbReference>
<evidence type="ECO:0008006" key="8">
    <source>
        <dbReference type="Google" id="ProtNLM"/>
    </source>
</evidence>
<evidence type="ECO:0000313" key="7">
    <source>
        <dbReference type="Proteomes" id="UP000009183"/>
    </source>
</evidence>
<evidence type="ECO:0000256" key="1">
    <source>
        <dbReference type="ARBA" id="ARBA00010838"/>
    </source>
</evidence>
<evidence type="ECO:0000256" key="4">
    <source>
        <dbReference type="ARBA" id="ARBA00023180"/>
    </source>
</evidence>
<organism evidence="6 7">
    <name type="scientific">Vitis vinifera</name>
    <name type="common">Grape</name>
    <dbReference type="NCBI Taxonomy" id="29760"/>
    <lineage>
        <taxon>Eukaryota</taxon>
        <taxon>Viridiplantae</taxon>
        <taxon>Streptophyta</taxon>
        <taxon>Embryophyta</taxon>
        <taxon>Tracheophyta</taxon>
        <taxon>Spermatophyta</taxon>
        <taxon>Magnoliopsida</taxon>
        <taxon>eudicotyledons</taxon>
        <taxon>Gunneridae</taxon>
        <taxon>Pentapetalae</taxon>
        <taxon>rosids</taxon>
        <taxon>Vitales</taxon>
        <taxon>Vitaceae</taxon>
        <taxon>Viteae</taxon>
        <taxon>Vitis</taxon>
    </lineage>
</organism>
<evidence type="ECO:0000256" key="2">
    <source>
        <dbReference type="ARBA" id="ARBA00022729"/>
    </source>
</evidence>
<dbReference type="PANTHER" id="PTHR10353">
    <property type="entry name" value="GLYCOSYL HYDROLASE"/>
    <property type="match status" value="1"/>
</dbReference>
<dbReference type="SUPFAM" id="SSF51445">
    <property type="entry name" value="(Trans)glycosidases"/>
    <property type="match status" value="2"/>
</dbReference>
<dbReference type="PROSITE" id="PS00653">
    <property type="entry name" value="GLYCOSYL_HYDROL_F1_2"/>
    <property type="match status" value="2"/>
</dbReference>
<feature type="signal peptide" evidence="5">
    <location>
        <begin position="1"/>
        <end position="22"/>
    </location>
</feature>
<comment type="similarity">
    <text evidence="1">Belongs to the glycosyl hydrolase 1 family.</text>
</comment>
<dbReference type="HOGENOM" id="CLU_001859_2_0_1"/>
<gene>
    <name evidence="6" type="ordered locus">VIT_07s0005g00410</name>
</gene>
<dbReference type="EMBL" id="FN596502">
    <property type="protein sequence ID" value="CCB59962.1"/>
    <property type="molecule type" value="Genomic_DNA"/>
</dbReference>
<dbReference type="InterPro" id="IPR033132">
    <property type="entry name" value="GH_1_N_CS"/>
</dbReference>
<dbReference type="PRINTS" id="PR00131">
    <property type="entry name" value="GLHYDRLASE1"/>
</dbReference>
<dbReference type="InterPro" id="IPR001360">
    <property type="entry name" value="Glyco_hydro_1"/>
</dbReference>
<keyword evidence="3" id="KW-0378">Hydrolase</keyword>
<dbReference type="STRING" id="29760.F6HZ47"/>
<reference evidence="7" key="1">
    <citation type="journal article" date="2007" name="Nature">
        <title>The grapevine genome sequence suggests ancestral hexaploidization in major angiosperm phyla.</title>
        <authorList>
            <consortium name="The French-Italian Public Consortium for Grapevine Genome Characterization."/>
            <person name="Jaillon O."/>
            <person name="Aury J.-M."/>
            <person name="Noel B."/>
            <person name="Policriti A."/>
            <person name="Clepet C."/>
            <person name="Casagrande A."/>
            <person name="Choisne N."/>
            <person name="Aubourg S."/>
            <person name="Vitulo N."/>
            <person name="Jubin C."/>
            <person name="Vezzi A."/>
            <person name="Legeai F."/>
            <person name="Hugueney P."/>
            <person name="Dasilva C."/>
            <person name="Horner D."/>
            <person name="Mica E."/>
            <person name="Jublot D."/>
            <person name="Poulain J."/>
            <person name="Bruyere C."/>
            <person name="Billault A."/>
            <person name="Segurens B."/>
            <person name="Gouyvenoux M."/>
            <person name="Ugarte E."/>
            <person name="Cattonaro F."/>
            <person name="Anthouard V."/>
            <person name="Vico V."/>
            <person name="Del Fabbro C."/>
            <person name="Alaux M."/>
            <person name="Di Gaspero G."/>
            <person name="Dumas V."/>
            <person name="Felice N."/>
            <person name="Paillard S."/>
            <person name="Juman I."/>
            <person name="Moroldo M."/>
            <person name="Scalabrin S."/>
            <person name="Canaguier A."/>
            <person name="Le Clainche I."/>
            <person name="Malacrida G."/>
            <person name="Durand E."/>
            <person name="Pesole G."/>
            <person name="Laucou V."/>
            <person name="Chatelet P."/>
            <person name="Merdinoglu D."/>
            <person name="Delledonne M."/>
            <person name="Pezzotti M."/>
            <person name="Lecharny A."/>
            <person name="Scarpelli C."/>
            <person name="Artiguenave F."/>
            <person name="Pe M.E."/>
            <person name="Valle G."/>
            <person name="Morgante M."/>
            <person name="Caboche M."/>
            <person name="Adam-Blondon A.-F."/>
            <person name="Weissenbach J."/>
            <person name="Quetier F."/>
            <person name="Wincker P."/>
        </authorList>
    </citation>
    <scope>NUCLEOTIDE SEQUENCE [LARGE SCALE GENOMIC DNA]</scope>
    <source>
        <strain evidence="7">cv. Pinot noir / PN40024</strain>
    </source>
</reference>
<dbReference type="AlphaFoldDB" id="F6HZ47"/>
<accession>F6HZ47</accession>
<dbReference type="Pfam" id="PF00232">
    <property type="entry name" value="Glyco_hydro_1"/>
    <property type="match status" value="2"/>
</dbReference>
<dbReference type="GO" id="GO:0008422">
    <property type="term" value="F:beta-glucosidase activity"/>
    <property type="evidence" value="ECO:0000318"/>
    <property type="project" value="GO_Central"/>
</dbReference>
<dbReference type="ExpressionAtlas" id="F6HZ47">
    <property type="expression patterns" value="baseline and differential"/>
</dbReference>
<dbReference type="FunFam" id="3.20.20.80:FF:000069">
    <property type="entry name" value="Beta-glucosidase 1"/>
    <property type="match status" value="2"/>
</dbReference>
<dbReference type="InParanoid" id="F6HZ47"/>
<dbReference type="OrthoDB" id="65569at2759"/>
<evidence type="ECO:0000256" key="3">
    <source>
        <dbReference type="ARBA" id="ARBA00022801"/>
    </source>
</evidence>
<protein>
    <recommendedName>
        <fullName evidence="8">Beta-glucosidase 11</fullName>
    </recommendedName>
</protein>
<dbReference type="Gene3D" id="3.20.20.80">
    <property type="entry name" value="Glycosidases"/>
    <property type="match status" value="2"/>
</dbReference>